<keyword evidence="8 14" id="KW-0812">Transmembrane</keyword>
<dbReference type="GO" id="GO:0106073">
    <property type="term" value="F:dolichyl pyrophosphate Glc2Man9GlcNAc2 alpha-1,2-glucosyltransferase activity"/>
    <property type="evidence" value="ECO:0007669"/>
    <property type="project" value="UniProtKB-EC"/>
</dbReference>
<evidence type="ECO:0000256" key="14">
    <source>
        <dbReference type="SAM" id="Phobius"/>
    </source>
</evidence>
<evidence type="ECO:0000256" key="11">
    <source>
        <dbReference type="ARBA" id="ARBA00023136"/>
    </source>
</evidence>
<evidence type="ECO:0000313" key="15">
    <source>
        <dbReference type="EMBL" id="CDF32524.1"/>
    </source>
</evidence>
<dbReference type="KEGG" id="ccp:CHC_T00009283001"/>
<evidence type="ECO:0000256" key="6">
    <source>
        <dbReference type="ARBA" id="ARBA00022676"/>
    </source>
</evidence>
<comment type="catalytic activity">
    <reaction evidence="13">
        <text>an alpha-D-Glc-(1-&gt;3)-alpha-D-Glc-(1-&gt;3)-alpha-D-Man-(1-&gt;2)-alpha-D-Man-(1-&gt;2)-alpha-D-Man-(1-&gt;3)-[alpha-D-Man-(1-&gt;2)-alpha-D-Man-(1-&gt;3)-[alpha-D-Man-(1-&gt;2)-alpha-D-Man-(1-&gt;6)]-alpha-D-Man-(1-&gt;6)]-beta-D-Man-(1-&gt;4)-beta-D-GlcNAc-(1-&gt;4)-alpha-D-GlcNAc-diphospho-di-trans,poly-cis-dolichol + a di-trans,poly-cis-dolichyl beta-D-glucosyl phosphate = a alpha-D-Glc-(1-&gt;2)-alpha-D-Glc-(1-&gt;3)-alpha-D-Glc-(1-&gt;3)-alpha-D-Man-(1-&gt;2)-alpha-D-Man-(1-&gt;2)-alpha-D-Man-(1-&gt;3)-[alpha-D-Man-(1-&gt;2)-alpha-D-Man-(1-&gt;3)-[alpha-D-Man-(1-&gt;2)-alpha-D-Man-(1-&gt;6)]-alpha-D-Man-(1-&gt;6)]-beta-D-Man-(1-&gt;4)-beta-D-GlcNAc-(1-&gt;4)-alpha-D-GlcNAc-diphospho-di-trans,poly-cis-dolichol + a di-trans,poly-cis-dolichyl phosphate + H(+)</text>
        <dbReference type="Rhea" id="RHEA:29543"/>
        <dbReference type="Rhea" id="RHEA-COMP:19498"/>
        <dbReference type="Rhea" id="RHEA-COMP:19502"/>
        <dbReference type="Rhea" id="RHEA-COMP:19512"/>
        <dbReference type="Rhea" id="RHEA-COMP:19522"/>
        <dbReference type="ChEBI" id="CHEBI:15378"/>
        <dbReference type="ChEBI" id="CHEBI:57525"/>
        <dbReference type="ChEBI" id="CHEBI:57683"/>
        <dbReference type="ChEBI" id="CHEBI:132522"/>
        <dbReference type="ChEBI" id="CHEBI:132523"/>
        <dbReference type="EC" id="2.4.1.256"/>
    </reaction>
    <physiologicalReaction direction="left-to-right" evidence="13">
        <dbReference type="Rhea" id="RHEA:29544"/>
    </physiologicalReaction>
</comment>
<comment type="function">
    <text evidence="12">Dol-P-Glc:Glc(2)Man(9)GlcNAc(2)-PP-Dol alpha-1,2-glucosyltransferase that operates in the biosynthetic pathway of dolichol-linked oligosaccharides, the glycan precursors employed in protein asparagine (N)-glycosylation. The assembly of dolichol-linked oligosaccharides begins on the cytosolic side of the endoplasmic reticulum membrane and finishes in its lumen. The sequential addition of sugars to dolichol pyrophosphate produces dolichol-linked oligosaccharides containing fourteen sugars, including two GlcNAcs, nine mannoses and three glucoses. Once assembled, the oligosaccharide is transferred from the lipid to nascent proteins by oligosaccharyltransferases. In the lumen of the endoplasmic reticulum, adds the third and last glucose residue from dolichyl phosphate glucose (Dol-P-Glc) onto the lipid-linked oligosaccharide intermediate Glc(2)Man(9)GlcNAc(2)-PP-Dol to produce Glc(3)Man(9)GlcNAc(2)-PP-Dol.</text>
</comment>
<keyword evidence="9" id="KW-0256">Endoplasmic reticulum</keyword>
<proteinExistence type="inferred from homology"/>
<dbReference type="PANTHER" id="PTHR12989:SF10">
    <property type="entry name" value="DOL-P-GLC:GLC(2)MAN(9)GLCNAC(2)-PP-DOL ALPHA-1,2-GLUCOSYLTRANSFERASE-RELATED"/>
    <property type="match status" value="1"/>
</dbReference>
<dbReference type="PhylomeDB" id="R7Q3E4"/>
<dbReference type="Pfam" id="PF04922">
    <property type="entry name" value="DIE2_ALG10"/>
    <property type="match status" value="1"/>
</dbReference>
<comment type="subcellular location">
    <subcellularLocation>
        <location evidence="1">Endoplasmic reticulum membrane</location>
        <topology evidence="1">Multi-pass membrane protein</topology>
    </subcellularLocation>
</comment>
<dbReference type="InterPro" id="IPR016900">
    <property type="entry name" value="Alg10"/>
</dbReference>
<dbReference type="Proteomes" id="UP000012073">
    <property type="component" value="Unassembled WGS sequence"/>
</dbReference>
<feature type="transmembrane region" description="Helical" evidence="14">
    <location>
        <begin position="228"/>
        <end position="252"/>
    </location>
</feature>
<evidence type="ECO:0000256" key="3">
    <source>
        <dbReference type="ARBA" id="ARBA00010600"/>
    </source>
</evidence>
<dbReference type="EMBL" id="HG001512">
    <property type="protein sequence ID" value="CDF32524.1"/>
    <property type="molecule type" value="Genomic_DNA"/>
</dbReference>
<dbReference type="GeneID" id="17319900"/>
<dbReference type="Gramene" id="CDF32524">
    <property type="protein sequence ID" value="CDF32524"/>
    <property type="gene ID" value="CHC_T00009283001"/>
</dbReference>
<gene>
    <name evidence="15" type="ORF">CHC_T00009283001</name>
</gene>
<dbReference type="GO" id="GO:0005789">
    <property type="term" value="C:endoplasmic reticulum membrane"/>
    <property type="evidence" value="ECO:0007669"/>
    <property type="project" value="UniProtKB-SubCell"/>
</dbReference>
<feature type="transmembrane region" description="Helical" evidence="14">
    <location>
        <begin position="304"/>
        <end position="322"/>
    </location>
</feature>
<keyword evidence="11 14" id="KW-0472">Membrane</keyword>
<dbReference type="OrthoDB" id="4769at2759"/>
<evidence type="ECO:0000256" key="12">
    <source>
        <dbReference type="ARBA" id="ARBA00044727"/>
    </source>
</evidence>
<evidence type="ECO:0000256" key="4">
    <source>
        <dbReference type="ARBA" id="ARBA00011967"/>
    </source>
</evidence>
<evidence type="ECO:0000256" key="1">
    <source>
        <dbReference type="ARBA" id="ARBA00004477"/>
    </source>
</evidence>
<evidence type="ECO:0000256" key="7">
    <source>
        <dbReference type="ARBA" id="ARBA00022679"/>
    </source>
</evidence>
<keyword evidence="7 15" id="KW-0808">Transferase</keyword>
<evidence type="ECO:0000256" key="13">
    <source>
        <dbReference type="ARBA" id="ARBA00048064"/>
    </source>
</evidence>
<protein>
    <recommendedName>
        <fullName evidence="5">Dol-P-Glc:Glc(2)Man(9)GlcNAc(2)-PP-Dol alpha-1,2-glucosyltransferase</fullName>
        <ecNumber evidence="4">2.4.1.256</ecNumber>
    </recommendedName>
</protein>
<evidence type="ECO:0000256" key="8">
    <source>
        <dbReference type="ARBA" id="ARBA00022692"/>
    </source>
</evidence>
<dbReference type="PANTHER" id="PTHR12989">
    <property type="entry name" value="ALPHA-1,2-GLUCOSYLTRANSFERASE ALG10"/>
    <property type="match status" value="1"/>
</dbReference>
<sequence length="492" mass="54738">MPAMTHLINPPPVLLPPKMPLHLSNFLPLLFLVLLHLWLHYRQPLPYMDELFHIPQAQAFCRSLRVKTLPAYDPAITTLPGLYLPPAALHFFTSGRIPCSPRVLRITSLLAAALALPLLSSLLTALRARARRAARPDPSHAVAIWLHPVALFYAQLFYTDPLALLALLLAHLYALRAAHLRAASFAFFAALTRQTNIVWHFYLAADAAIPLLVSRCTQNKPLYTSVRILLPLLWPHALTACVYLTFLVLNAGPALGDKAHHAPTAHWAMLPYFLGFHAASYLPFQLLEPRELVAQATILRRSPALRAGALSVCAVLAAMIVATGDHVHPFTLADNRHFVFYVYRKWLLRAPWRKLALLPLYVWGAIGPVLELEMRRRGDGGVEGQVRDEGEAMRTFYVGEYVSDALLVLCAAASLVPSPLLEPRYFVVASTLWSMRRMARRAADFPAWGMCGVAAALAVVNVGLVYVFAEMPFERPVDAHMPNDSSPGRFMF</sequence>
<evidence type="ECO:0000256" key="5">
    <source>
        <dbReference type="ARBA" id="ARBA00018512"/>
    </source>
</evidence>
<dbReference type="RefSeq" id="XP_005712189.1">
    <property type="nucleotide sequence ID" value="XM_005712132.1"/>
</dbReference>
<dbReference type="AlphaFoldDB" id="R7Q3E4"/>
<evidence type="ECO:0000313" key="16">
    <source>
        <dbReference type="Proteomes" id="UP000012073"/>
    </source>
</evidence>
<feature type="transmembrane region" description="Helical" evidence="14">
    <location>
        <begin position="264"/>
        <end position="284"/>
    </location>
</feature>
<dbReference type="STRING" id="2769.R7Q3E4"/>
<feature type="transmembrane region" description="Helical" evidence="14">
    <location>
        <begin position="20"/>
        <end position="39"/>
    </location>
</feature>
<feature type="transmembrane region" description="Helical" evidence="14">
    <location>
        <begin position="445"/>
        <end position="469"/>
    </location>
</feature>
<comment type="pathway">
    <text evidence="2">Protein modification; protein glycosylation.</text>
</comment>
<keyword evidence="10 14" id="KW-1133">Transmembrane helix</keyword>
<dbReference type="EC" id="2.4.1.256" evidence="4"/>
<reference evidence="16" key="1">
    <citation type="journal article" date="2013" name="Proc. Natl. Acad. Sci. U.S.A.">
        <title>Genome structure and metabolic features in the red seaweed Chondrus crispus shed light on evolution of the Archaeplastida.</title>
        <authorList>
            <person name="Collen J."/>
            <person name="Porcel B."/>
            <person name="Carre W."/>
            <person name="Ball S.G."/>
            <person name="Chaparro C."/>
            <person name="Tonon T."/>
            <person name="Barbeyron T."/>
            <person name="Michel G."/>
            <person name="Noel B."/>
            <person name="Valentin K."/>
            <person name="Elias M."/>
            <person name="Artiguenave F."/>
            <person name="Arun A."/>
            <person name="Aury J.M."/>
            <person name="Barbosa-Neto J.F."/>
            <person name="Bothwell J.H."/>
            <person name="Bouget F.Y."/>
            <person name="Brillet L."/>
            <person name="Cabello-Hurtado F."/>
            <person name="Capella-Gutierrez S."/>
            <person name="Charrier B."/>
            <person name="Cladiere L."/>
            <person name="Cock J.M."/>
            <person name="Coelho S.M."/>
            <person name="Colleoni C."/>
            <person name="Czjzek M."/>
            <person name="Da Silva C."/>
            <person name="Delage L."/>
            <person name="Denoeud F."/>
            <person name="Deschamps P."/>
            <person name="Dittami S.M."/>
            <person name="Gabaldon T."/>
            <person name="Gachon C.M."/>
            <person name="Groisillier A."/>
            <person name="Herve C."/>
            <person name="Jabbari K."/>
            <person name="Katinka M."/>
            <person name="Kloareg B."/>
            <person name="Kowalczyk N."/>
            <person name="Labadie K."/>
            <person name="Leblanc C."/>
            <person name="Lopez P.J."/>
            <person name="McLachlan D.H."/>
            <person name="Meslet-Cladiere L."/>
            <person name="Moustafa A."/>
            <person name="Nehr Z."/>
            <person name="Nyvall Collen P."/>
            <person name="Panaud O."/>
            <person name="Partensky F."/>
            <person name="Poulain J."/>
            <person name="Rensing S.A."/>
            <person name="Rousvoal S."/>
            <person name="Samson G."/>
            <person name="Symeonidi A."/>
            <person name="Weissenbach J."/>
            <person name="Zambounis A."/>
            <person name="Wincker P."/>
            <person name="Boyen C."/>
        </authorList>
    </citation>
    <scope>NUCLEOTIDE SEQUENCE [LARGE SCALE GENOMIC DNA]</scope>
    <source>
        <strain evidence="16">cv. Stackhouse</strain>
    </source>
</reference>
<feature type="transmembrane region" description="Helical" evidence="14">
    <location>
        <begin position="352"/>
        <end position="370"/>
    </location>
</feature>
<feature type="transmembrane region" description="Helical" evidence="14">
    <location>
        <begin position="106"/>
        <end position="126"/>
    </location>
</feature>
<evidence type="ECO:0000256" key="10">
    <source>
        <dbReference type="ARBA" id="ARBA00022989"/>
    </source>
</evidence>
<accession>R7Q3E4</accession>
<evidence type="ECO:0000256" key="9">
    <source>
        <dbReference type="ARBA" id="ARBA00022824"/>
    </source>
</evidence>
<comment type="similarity">
    <text evidence="3">Belongs to the ALG10 glucosyltransferase family.</text>
</comment>
<evidence type="ECO:0000256" key="2">
    <source>
        <dbReference type="ARBA" id="ARBA00004922"/>
    </source>
</evidence>
<organism evidence="15 16">
    <name type="scientific">Chondrus crispus</name>
    <name type="common">Carrageen Irish moss</name>
    <name type="synonym">Polymorpha crispa</name>
    <dbReference type="NCBI Taxonomy" id="2769"/>
    <lineage>
        <taxon>Eukaryota</taxon>
        <taxon>Rhodophyta</taxon>
        <taxon>Florideophyceae</taxon>
        <taxon>Rhodymeniophycidae</taxon>
        <taxon>Gigartinales</taxon>
        <taxon>Gigartinaceae</taxon>
        <taxon>Chondrus</taxon>
    </lineage>
</organism>
<keyword evidence="16" id="KW-1185">Reference proteome</keyword>
<keyword evidence="6" id="KW-0328">Glycosyltransferase</keyword>
<dbReference type="OMA" id="VWDSKIT"/>
<dbReference type="GO" id="GO:0006488">
    <property type="term" value="P:dolichol-linked oligosaccharide biosynthetic process"/>
    <property type="evidence" value="ECO:0007669"/>
    <property type="project" value="InterPro"/>
</dbReference>
<name>R7Q3E4_CHOCR</name>